<dbReference type="InterPro" id="IPR031165">
    <property type="entry name" value="GNAT_YJDJ"/>
</dbReference>
<dbReference type="CDD" id="cd04301">
    <property type="entry name" value="NAT_SF"/>
    <property type="match status" value="1"/>
</dbReference>
<dbReference type="PANTHER" id="PTHR31435">
    <property type="entry name" value="PROTEIN NATD1"/>
    <property type="match status" value="1"/>
</dbReference>
<dbReference type="PROSITE" id="PS51729">
    <property type="entry name" value="GNAT_YJDJ"/>
    <property type="match status" value="1"/>
</dbReference>
<evidence type="ECO:0000313" key="3">
    <source>
        <dbReference type="Proteomes" id="UP000646478"/>
    </source>
</evidence>
<comment type="caution">
    <text evidence="2">The sequence shown here is derived from an EMBL/GenBank/DDBJ whole genome shotgun (WGS) entry which is preliminary data.</text>
</comment>
<gene>
    <name evidence="2" type="ORF">GCM10011491_36930</name>
</gene>
<dbReference type="EMBL" id="BMHH01000018">
    <property type="protein sequence ID" value="GGB05379.1"/>
    <property type="molecule type" value="Genomic_DNA"/>
</dbReference>
<organism evidence="2 3">
    <name type="scientific">Brucella endophytica</name>
    <dbReference type="NCBI Taxonomy" id="1963359"/>
    <lineage>
        <taxon>Bacteria</taxon>
        <taxon>Pseudomonadati</taxon>
        <taxon>Pseudomonadota</taxon>
        <taxon>Alphaproteobacteria</taxon>
        <taxon>Hyphomicrobiales</taxon>
        <taxon>Brucellaceae</taxon>
        <taxon>Brucella/Ochrobactrum group</taxon>
        <taxon>Brucella</taxon>
    </lineage>
</organism>
<dbReference type="Pfam" id="PF14542">
    <property type="entry name" value="Acetyltransf_CG"/>
    <property type="match status" value="1"/>
</dbReference>
<dbReference type="InterPro" id="IPR045057">
    <property type="entry name" value="Gcn5-rel_NAT"/>
</dbReference>
<accession>A0A916SKU5</accession>
<dbReference type="AlphaFoldDB" id="A0A916SKU5"/>
<sequence>MSEKMTIRKEETGSGGRYVAEIGSHVAEMTYSRVNAGLIIVDHTGVPDALRGQGIAQALAVHAVEDARKNGWKILPLCSFMRVQFTRHPDWSDVLQER</sequence>
<keyword evidence="3" id="KW-1185">Reference proteome</keyword>
<dbReference type="SUPFAM" id="SSF55729">
    <property type="entry name" value="Acyl-CoA N-acyltransferases (Nat)"/>
    <property type="match status" value="1"/>
</dbReference>
<dbReference type="Proteomes" id="UP000646478">
    <property type="component" value="Unassembled WGS sequence"/>
</dbReference>
<name>A0A916SKU5_9HYPH</name>
<protein>
    <submittedName>
        <fullName evidence="2">N-acetyltransferase</fullName>
    </submittedName>
</protein>
<dbReference type="Gene3D" id="3.40.630.30">
    <property type="match status" value="1"/>
</dbReference>
<dbReference type="InterPro" id="IPR016181">
    <property type="entry name" value="Acyl_CoA_acyltransferase"/>
</dbReference>
<feature type="domain" description="N-acetyltransferase" evidence="1">
    <location>
        <begin position="10"/>
        <end position="96"/>
    </location>
</feature>
<dbReference type="PANTHER" id="PTHR31435:SF10">
    <property type="entry name" value="BSR4717 PROTEIN"/>
    <property type="match status" value="1"/>
</dbReference>
<reference evidence="2" key="1">
    <citation type="journal article" date="2014" name="Int. J. Syst. Evol. Microbiol.">
        <title>Complete genome sequence of Corynebacterium casei LMG S-19264T (=DSM 44701T), isolated from a smear-ripened cheese.</title>
        <authorList>
            <consortium name="US DOE Joint Genome Institute (JGI-PGF)"/>
            <person name="Walter F."/>
            <person name="Albersmeier A."/>
            <person name="Kalinowski J."/>
            <person name="Ruckert C."/>
        </authorList>
    </citation>
    <scope>NUCLEOTIDE SEQUENCE</scope>
    <source>
        <strain evidence="2">CGMCC 1.15082</strain>
    </source>
</reference>
<evidence type="ECO:0000313" key="2">
    <source>
        <dbReference type="EMBL" id="GGB05379.1"/>
    </source>
</evidence>
<reference evidence="2" key="2">
    <citation type="submission" date="2020-09" db="EMBL/GenBank/DDBJ databases">
        <authorList>
            <person name="Sun Q."/>
            <person name="Zhou Y."/>
        </authorList>
    </citation>
    <scope>NUCLEOTIDE SEQUENCE</scope>
    <source>
        <strain evidence="2">CGMCC 1.15082</strain>
    </source>
</reference>
<proteinExistence type="predicted"/>
<evidence type="ECO:0000259" key="1">
    <source>
        <dbReference type="PROSITE" id="PS51729"/>
    </source>
</evidence>